<dbReference type="EMBL" id="CAJNDS010002698">
    <property type="protein sequence ID" value="CAE7567303.1"/>
    <property type="molecule type" value="Genomic_DNA"/>
</dbReference>
<organism evidence="1 2">
    <name type="scientific">Symbiodinium natans</name>
    <dbReference type="NCBI Taxonomy" id="878477"/>
    <lineage>
        <taxon>Eukaryota</taxon>
        <taxon>Sar</taxon>
        <taxon>Alveolata</taxon>
        <taxon>Dinophyceae</taxon>
        <taxon>Suessiales</taxon>
        <taxon>Symbiodiniaceae</taxon>
        <taxon>Symbiodinium</taxon>
    </lineage>
</organism>
<protein>
    <submittedName>
        <fullName evidence="1">Uncharacterized protein</fullName>
    </submittedName>
</protein>
<evidence type="ECO:0000313" key="1">
    <source>
        <dbReference type="EMBL" id="CAE7567303.1"/>
    </source>
</evidence>
<dbReference type="PANTHER" id="PTHR32134">
    <property type="entry name" value="FNIP REPEAT-CONTAINING PROTEIN"/>
    <property type="match status" value="1"/>
</dbReference>
<dbReference type="SUPFAM" id="SSF52058">
    <property type="entry name" value="L domain-like"/>
    <property type="match status" value="2"/>
</dbReference>
<dbReference type="InterPro" id="IPR032675">
    <property type="entry name" value="LRR_dom_sf"/>
</dbReference>
<name>A0A812UJ91_9DINO</name>
<dbReference type="InterPro" id="IPR051251">
    <property type="entry name" value="STK_FNIP-Repeat"/>
</dbReference>
<gene>
    <name evidence="1" type="ORF">SNAT2548_LOCUS32183</name>
</gene>
<reference evidence="1" key="1">
    <citation type="submission" date="2021-02" db="EMBL/GenBank/DDBJ databases">
        <authorList>
            <person name="Dougan E. K."/>
            <person name="Rhodes N."/>
            <person name="Thang M."/>
            <person name="Chan C."/>
        </authorList>
    </citation>
    <scope>NUCLEOTIDE SEQUENCE</scope>
</reference>
<proteinExistence type="predicted"/>
<accession>A0A812UJ91</accession>
<dbReference type="Pfam" id="PF05725">
    <property type="entry name" value="FNIP"/>
    <property type="match status" value="11"/>
</dbReference>
<dbReference type="OrthoDB" id="266138at2759"/>
<dbReference type="Gene3D" id="3.80.10.10">
    <property type="entry name" value="Ribonuclease Inhibitor"/>
    <property type="match status" value="3"/>
</dbReference>
<dbReference type="AlphaFoldDB" id="A0A812UJ91"/>
<dbReference type="Proteomes" id="UP000604046">
    <property type="component" value="Unassembled WGS sequence"/>
</dbReference>
<keyword evidence="2" id="KW-1185">Reference proteome</keyword>
<dbReference type="InterPro" id="IPR008615">
    <property type="entry name" value="FNIP"/>
</dbReference>
<comment type="caution">
    <text evidence="1">The sequence shown here is derived from an EMBL/GenBank/DDBJ whole genome shotgun (WGS) entry which is preliminary data.</text>
</comment>
<dbReference type="PANTHER" id="PTHR32134:SF169">
    <property type="entry name" value="FNIP REPEAT-CONTAINING PROTEIN-RELATED"/>
    <property type="match status" value="1"/>
</dbReference>
<sequence>MFRAKMQRLKFTHQDDSESVFQLQKKIFNEKAASTTTLLVEHLDAEGLAVLVAALPSYRQLKEVVANATPEHAWRLAVAVVESGAKDVQIECESLRDEDAVDLAAALSREDCTHLERLHLKCTTIGELGGDALRQMSAHRKAISNASCDLVLSVVDLSQNSAGQEPGQQAACPHPDFPGQPCTKMRILVSKRKRLEKPMPLPVASDVDLRNFRSGSSLDKRPVSIHGLGGYVVEVDVDPTAPGWEVIRDVAAKVGRPAESLMLTSGGRVLDVHQPLLQQVGHDDVTYVVRHFGAGLAALSFEKALAQKALDPADASALDEVVFLTFGSRFNQSLQKVKLPGDLQTLTFGEEFNKSLEGVQLPSNLQNLTFGKMFNQSLDQVQLPSSLQTLAFGEEFNKSLENVQLPNILQTLTFGKMFNQSLQNVQLPSGLLTLAFGSRFNQSLQKVQLPSRLQTLTFGGDLSDFNQSLAGVQLPIGLQTLTLGYWFNESLEAVQLPCGLRTLAFGEIFDRSLEGVQLISGLQNVTFGKMFDQSLEGVQLPSGLQTLTFGYAFNQTLARVQLPSGLQTLTFGSRFNQSLEKVQLPSSLQTLIFGEEFNQTLARVQLPGELKTLTFGKMFSQSLEGVQLPDGLQTLTFGGDFTEFNRTLQGVRLPGGLRTFTFGNRFSQSLLQRVERRASLAEAAEAEDPSLPSWNGGMMTLHAPVNSLLEESSSLPSQLSTDEDAALALSPLSPSPHAVGDPNNCWGARVPNTFLEAEAEIHFPSGPETLTSGNRFNHSLERVQRNLFLSETVDPSPASGNGGMMTRSRSLPLYADEDSALSPIQHAFGRVLNPFREVEVDVHLDVDLPSGLQTLTFGEMFNQSLDQVQLPSSLQTLTFGEDFNQSLENVQLPIGLQTLTFGKMFNQSLDQVQLPSSLQTLAFGEEFNKSLENVQLPNILQTLTFGKMFNQSLQNVQLPSGLLTLAFGSRFNQSLQKVQLPSRLQTLTLGFYFNQSLEGLQFPSNLQTLTLGFNQRLEGVQFPSNLQTLTFGEMFNQSLDQVQLPSSLQTLTFGEDFNQSLENVQLPNSLQSVRLPSLGVQTS</sequence>
<evidence type="ECO:0000313" key="2">
    <source>
        <dbReference type="Proteomes" id="UP000604046"/>
    </source>
</evidence>